<protein>
    <submittedName>
        <fullName evidence="2">Uncharacterized protein</fullName>
    </submittedName>
</protein>
<feature type="region of interest" description="Disordered" evidence="1">
    <location>
        <begin position="1"/>
        <end position="34"/>
    </location>
</feature>
<reference evidence="2" key="1">
    <citation type="submission" date="2021-03" db="EMBL/GenBank/DDBJ databases">
        <authorList>
            <person name="Tagirdzhanova G."/>
        </authorList>
    </citation>
    <scope>NUCLEOTIDE SEQUENCE</scope>
</reference>
<feature type="compositionally biased region" description="Acidic residues" evidence="1">
    <location>
        <begin position="55"/>
        <end position="69"/>
    </location>
</feature>
<accession>A0A8H3PJL0</accession>
<proteinExistence type="predicted"/>
<dbReference type="EMBL" id="CAJPDS010000266">
    <property type="protein sequence ID" value="CAF9941914.1"/>
    <property type="molecule type" value="Genomic_DNA"/>
</dbReference>
<dbReference type="Proteomes" id="UP000664521">
    <property type="component" value="Unassembled WGS sequence"/>
</dbReference>
<sequence>MADRQQRQQQHQHQQQRQQSSFNRNVSFGINIKPPRVSNEKAYITEAAEKNQNEDFADYCDYENEYPVN</sequence>
<evidence type="ECO:0000313" key="3">
    <source>
        <dbReference type="Proteomes" id="UP000664521"/>
    </source>
</evidence>
<organism evidence="2 3">
    <name type="scientific">Heterodermia speciosa</name>
    <dbReference type="NCBI Taxonomy" id="116794"/>
    <lineage>
        <taxon>Eukaryota</taxon>
        <taxon>Fungi</taxon>
        <taxon>Dikarya</taxon>
        <taxon>Ascomycota</taxon>
        <taxon>Pezizomycotina</taxon>
        <taxon>Lecanoromycetes</taxon>
        <taxon>OSLEUM clade</taxon>
        <taxon>Lecanoromycetidae</taxon>
        <taxon>Caliciales</taxon>
        <taxon>Physciaceae</taxon>
        <taxon>Heterodermia</taxon>
    </lineage>
</organism>
<comment type="caution">
    <text evidence="2">The sequence shown here is derived from an EMBL/GenBank/DDBJ whole genome shotgun (WGS) entry which is preliminary data.</text>
</comment>
<name>A0A8H3PJL0_9LECA</name>
<evidence type="ECO:0000256" key="1">
    <source>
        <dbReference type="SAM" id="MobiDB-lite"/>
    </source>
</evidence>
<feature type="region of interest" description="Disordered" evidence="1">
    <location>
        <begin position="50"/>
        <end position="69"/>
    </location>
</feature>
<keyword evidence="3" id="KW-1185">Reference proteome</keyword>
<gene>
    <name evidence="2" type="ORF">HETSPECPRED_004381</name>
</gene>
<feature type="compositionally biased region" description="Low complexity" evidence="1">
    <location>
        <begin position="7"/>
        <end position="19"/>
    </location>
</feature>
<dbReference type="AlphaFoldDB" id="A0A8H3PJL0"/>
<evidence type="ECO:0000313" key="2">
    <source>
        <dbReference type="EMBL" id="CAF9941914.1"/>
    </source>
</evidence>